<evidence type="ECO:0000313" key="11">
    <source>
        <dbReference type="Proteomes" id="UP000193317"/>
    </source>
</evidence>
<feature type="domain" description="Citrate transporter-like" evidence="9">
    <location>
        <begin position="14"/>
        <end position="368"/>
    </location>
</feature>
<evidence type="ECO:0000256" key="6">
    <source>
        <dbReference type="ARBA" id="ARBA00022989"/>
    </source>
</evidence>
<comment type="caution">
    <text evidence="10">The sequence shown here is derived from an EMBL/GenBank/DDBJ whole genome shotgun (WGS) entry which is preliminary data.</text>
</comment>
<organism evidence="10 11">
    <name type="scientific">Mycobacterium szulgai</name>
    <dbReference type="NCBI Taxonomy" id="1787"/>
    <lineage>
        <taxon>Bacteria</taxon>
        <taxon>Bacillati</taxon>
        <taxon>Actinomycetota</taxon>
        <taxon>Actinomycetes</taxon>
        <taxon>Mycobacteriales</taxon>
        <taxon>Mycobacteriaceae</taxon>
        <taxon>Mycobacterium</taxon>
    </lineage>
</organism>
<feature type="transmembrane region" description="Helical" evidence="8">
    <location>
        <begin position="224"/>
        <end position="241"/>
    </location>
</feature>
<evidence type="ECO:0000256" key="3">
    <source>
        <dbReference type="ARBA" id="ARBA00022448"/>
    </source>
</evidence>
<evidence type="ECO:0000256" key="8">
    <source>
        <dbReference type="SAM" id="Phobius"/>
    </source>
</evidence>
<dbReference type="PANTHER" id="PTHR43568:SF1">
    <property type="entry name" value="P PROTEIN"/>
    <property type="match status" value="1"/>
</dbReference>
<evidence type="ECO:0000256" key="4">
    <source>
        <dbReference type="ARBA" id="ARBA00022475"/>
    </source>
</evidence>
<dbReference type="GO" id="GO:0005886">
    <property type="term" value="C:plasma membrane"/>
    <property type="evidence" value="ECO:0007669"/>
    <property type="project" value="UniProtKB-SubCell"/>
</dbReference>
<evidence type="ECO:0000256" key="2">
    <source>
        <dbReference type="ARBA" id="ARBA00009843"/>
    </source>
</evidence>
<feature type="transmembrane region" description="Helical" evidence="8">
    <location>
        <begin position="24"/>
        <end position="41"/>
    </location>
</feature>
<name>A0A1X2DI39_MYCSZ</name>
<keyword evidence="7 8" id="KW-0472">Membrane</keyword>
<evidence type="ECO:0000256" key="7">
    <source>
        <dbReference type="ARBA" id="ARBA00023136"/>
    </source>
</evidence>
<gene>
    <name evidence="10" type="ORF">AWC27_15565</name>
</gene>
<dbReference type="RefSeq" id="WP_085674498.1">
    <property type="nucleotide sequence ID" value="NZ_LQPW01000178.1"/>
</dbReference>
<keyword evidence="3" id="KW-0813">Transport</keyword>
<evidence type="ECO:0000256" key="5">
    <source>
        <dbReference type="ARBA" id="ARBA00022692"/>
    </source>
</evidence>
<dbReference type="OrthoDB" id="9809303at2"/>
<feature type="transmembrane region" description="Helical" evidence="8">
    <location>
        <begin position="173"/>
        <end position="192"/>
    </location>
</feature>
<dbReference type="Proteomes" id="UP000193317">
    <property type="component" value="Unassembled WGS sequence"/>
</dbReference>
<feature type="transmembrane region" description="Helical" evidence="8">
    <location>
        <begin position="371"/>
        <end position="390"/>
    </location>
</feature>
<comment type="similarity">
    <text evidence="2">Belongs to the CitM (TC 2.A.11) transporter family.</text>
</comment>
<feature type="transmembrane region" description="Helical" evidence="8">
    <location>
        <begin position="53"/>
        <end position="71"/>
    </location>
</feature>
<evidence type="ECO:0000256" key="1">
    <source>
        <dbReference type="ARBA" id="ARBA00004651"/>
    </source>
</evidence>
<keyword evidence="5 8" id="KW-0812">Transmembrane</keyword>
<feature type="transmembrane region" description="Helical" evidence="8">
    <location>
        <begin position="402"/>
        <end position="423"/>
    </location>
</feature>
<protein>
    <recommendedName>
        <fullName evidence="9">Citrate transporter-like domain-containing protein</fullName>
    </recommendedName>
</protein>
<keyword evidence="6 8" id="KW-1133">Transmembrane helix</keyword>
<dbReference type="InterPro" id="IPR051475">
    <property type="entry name" value="Diverse_Ion_Transporter"/>
</dbReference>
<dbReference type="EMBL" id="LQPW01000178">
    <property type="protein sequence ID" value="ORW87788.1"/>
    <property type="molecule type" value="Genomic_DNA"/>
</dbReference>
<dbReference type="AlphaFoldDB" id="A0A1X2DI39"/>
<evidence type="ECO:0000313" key="10">
    <source>
        <dbReference type="EMBL" id="ORW87788.1"/>
    </source>
</evidence>
<dbReference type="PRINTS" id="PR00758">
    <property type="entry name" value="ARSENICPUMP"/>
</dbReference>
<dbReference type="InterPro" id="IPR000802">
    <property type="entry name" value="Arsenical_pump_ArsB"/>
</dbReference>
<keyword evidence="11" id="KW-1185">Reference proteome</keyword>
<evidence type="ECO:0000259" key="9">
    <source>
        <dbReference type="Pfam" id="PF03600"/>
    </source>
</evidence>
<feature type="transmembrane region" description="Helical" evidence="8">
    <location>
        <begin position="314"/>
        <end position="332"/>
    </location>
</feature>
<reference evidence="10 11" key="1">
    <citation type="submission" date="2016-01" db="EMBL/GenBank/DDBJ databases">
        <title>The new phylogeny of the genus Mycobacterium.</title>
        <authorList>
            <person name="Tarcisio F."/>
            <person name="Conor M."/>
            <person name="Antonella G."/>
            <person name="Elisabetta G."/>
            <person name="Giulia F.S."/>
            <person name="Sara T."/>
            <person name="Anna F."/>
            <person name="Clotilde B."/>
            <person name="Roberto B."/>
            <person name="Veronica D.S."/>
            <person name="Fabio R."/>
            <person name="Monica P."/>
            <person name="Olivier J."/>
            <person name="Enrico T."/>
            <person name="Nicola S."/>
        </authorList>
    </citation>
    <scope>NUCLEOTIDE SEQUENCE [LARGE SCALE GENOMIC DNA]</scope>
    <source>
        <strain evidence="10 11">DSM 44166</strain>
    </source>
</reference>
<sequence>MDVVAATVFVLVFALITNDRLNKTLIALVGAATVICLPIISSHDVFYSHETGIDWDVIFLLLGMMIIVGVLRQTGVFEYTAIRAAKLARGSPLRIMILLVLVTAIASALLDNVTTVLLIAPVTLLVCDRLTISAAPFLMAEVFASNIGGTATLVGDPPNIIIASKADLTFNDFLVHVAPIVLIVMGVLIAMLPRLFPGSFLVDPARVADVMSLEEREAIRDPRLLIKCGAVLAAVFAAFIAHSAIHLEPSLVAMLGAGVLIVISRQEQSEYLSSVEWETLLFFAGLFIIVGALVKTGVVKQLAQLTVTATGGHALLTTMVILAGSLVISGVVNNVPYAATMTPIVADLIPSLIGDVSHDAAWWALAIGTDFGGNLTAVGASANVVILGIARRAENPISFWEFTRKGVVVTAMSFTLAAVYLWLRYFVWS</sequence>
<proteinExistence type="inferred from homology"/>
<dbReference type="GO" id="GO:0015105">
    <property type="term" value="F:arsenite transmembrane transporter activity"/>
    <property type="evidence" value="ECO:0007669"/>
    <property type="project" value="InterPro"/>
</dbReference>
<dbReference type="Pfam" id="PF03600">
    <property type="entry name" value="CitMHS"/>
    <property type="match status" value="1"/>
</dbReference>
<feature type="transmembrane region" description="Helical" evidence="8">
    <location>
        <begin position="91"/>
        <end position="110"/>
    </location>
</feature>
<comment type="subcellular location">
    <subcellularLocation>
        <location evidence="1">Cell membrane</location>
        <topology evidence="1">Multi-pass membrane protein</topology>
    </subcellularLocation>
</comment>
<keyword evidence="4" id="KW-1003">Cell membrane</keyword>
<dbReference type="InterPro" id="IPR004680">
    <property type="entry name" value="Cit_transptr-like_dom"/>
</dbReference>
<dbReference type="PANTHER" id="PTHR43568">
    <property type="entry name" value="P PROTEIN"/>
    <property type="match status" value="1"/>
</dbReference>
<dbReference type="CDD" id="cd01116">
    <property type="entry name" value="P_permease"/>
    <property type="match status" value="1"/>
</dbReference>
<accession>A0A1X2DI39</accession>
<feature type="transmembrane region" description="Helical" evidence="8">
    <location>
        <begin position="275"/>
        <end position="294"/>
    </location>
</feature>